<proteinExistence type="predicted"/>
<dbReference type="InterPro" id="IPR050993">
    <property type="entry name" value="Isochorismatase_domain"/>
</dbReference>
<sequence>MNTLSAQNSLLMIIDIQERLVAALDKDIVVSKAVKVASAAKALGIPVLVTEQYPKGLGNTVPQLKAVLPPDTEIVEKTSFNALLEDGMPEKIAAYGKKQIVLFGIETHICVHQTAAALIEAGYEVYVIKDACASRNKYEFKQGIEIMQQNGAKISCVEIALFEWLKGAKNPKFKEIQALIK</sequence>
<name>A0A9D9GZG1_9BACT</name>
<dbReference type="EMBL" id="JADIND010000077">
    <property type="protein sequence ID" value="MBO8430444.1"/>
    <property type="molecule type" value="Genomic_DNA"/>
</dbReference>
<gene>
    <name evidence="2" type="ORF">IAC76_03580</name>
</gene>
<dbReference type="Pfam" id="PF00857">
    <property type="entry name" value="Isochorismatase"/>
    <property type="match status" value="1"/>
</dbReference>
<protein>
    <submittedName>
        <fullName evidence="2">Isochorismatase family protein</fullName>
    </submittedName>
</protein>
<comment type="caution">
    <text evidence="2">The sequence shown here is derived from an EMBL/GenBank/DDBJ whole genome shotgun (WGS) entry which is preliminary data.</text>
</comment>
<dbReference type="PANTHER" id="PTHR14119">
    <property type="entry name" value="HYDROLASE"/>
    <property type="match status" value="1"/>
</dbReference>
<dbReference type="PANTHER" id="PTHR14119:SF3">
    <property type="entry name" value="ISOCHORISMATASE DOMAIN-CONTAINING PROTEIN 2"/>
    <property type="match status" value="1"/>
</dbReference>
<dbReference type="InterPro" id="IPR000868">
    <property type="entry name" value="Isochorismatase-like_dom"/>
</dbReference>
<reference evidence="2" key="1">
    <citation type="submission" date="2020-10" db="EMBL/GenBank/DDBJ databases">
        <authorList>
            <person name="Gilroy R."/>
        </authorList>
    </citation>
    <scope>NUCLEOTIDE SEQUENCE</scope>
    <source>
        <strain evidence="2">10192</strain>
    </source>
</reference>
<reference evidence="2" key="2">
    <citation type="journal article" date="2021" name="PeerJ">
        <title>Extensive microbial diversity within the chicken gut microbiome revealed by metagenomics and culture.</title>
        <authorList>
            <person name="Gilroy R."/>
            <person name="Ravi A."/>
            <person name="Getino M."/>
            <person name="Pursley I."/>
            <person name="Horton D.L."/>
            <person name="Alikhan N.F."/>
            <person name="Baker D."/>
            <person name="Gharbi K."/>
            <person name="Hall N."/>
            <person name="Watson M."/>
            <person name="Adriaenssens E.M."/>
            <person name="Foster-Nyarko E."/>
            <person name="Jarju S."/>
            <person name="Secka A."/>
            <person name="Antonio M."/>
            <person name="Oren A."/>
            <person name="Chaudhuri R.R."/>
            <person name="La Ragione R."/>
            <person name="Hildebrand F."/>
            <person name="Pallen M.J."/>
        </authorList>
    </citation>
    <scope>NUCLEOTIDE SEQUENCE</scope>
    <source>
        <strain evidence="2">10192</strain>
    </source>
</reference>
<evidence type="ECO:0000259" key="1">
    <source>
        <dbReference type="Pfam" id="PF00857"/>
    </source>
</evidence>
<dbReference type="Gene3D" id="3.40.50.850">
    <property type="entry name" value="Isochorismatase-like"/>
    <property type="match status" value="1"/>
</dbReference>
<dbReference type="SUPFAM" id="SSF52499">
    <property type="entry name" value="Isochorismatase-like hydrolases"/>
    <property type="match status" value="1"/>
</dbReference>
<evidence type="ECO:0000313" key="3">
    <source>
        <dbReference type="Proteomes" id="UP000823632"/>
    </source>
</evidence>
<dbReference type="InterPro" id="IPR036380">
    <property type="entry name" value="Isochorismatase-like_sf"/>
</dbReference>
<accession>A0A9D9GZG1</accession>
<feature type="domain" description="Isochorismatase-like" evidence="1">
    <location>
        <begin position="10"/>
        <end position="158"/>
    </location>
</feature>
<dbReference type="AlphaFoldDB" id="A0A9D9GZG1"/>
<evidence type="ECO:0000313" key="2">
    <source>
        <dbReference type="EMBL" id="MBO8430444.1"/>
    </source>
</evidence>
<organism evidence="2 3">
    <name type="scientific">Candidatus Scatousia excrementipullorum</name>
    <dbReference type="NCBI Taxonomy" id="2840936"/>
    <lineage>
        <taxon>Bacteria</taxon>
        <taxon>Candidatus Scatousia</taxon>
    </lineage>
</organism>
<dbReference type="Proteomes" id="UP000823632">
    <property type="component" value="Unassembled WGS sequence"/>
</dbReference>